<dbReference type="Pfam" id="PF01095">
    <property type="entry name" value="Pectinesterase"/>
    <property type="match status" value="1"/>
</dbReference>
<comment type="similarity">
    <text evidence="1">Belongs to the pectinesterase family.</text>
</comment>
<evidence type="ECO:0000256" key="4">
    <source>
        <dbReference type="SAM" id="MobiDB-lite"/>
    </source>
</evidence>
<evidence type="ECO:0000313" key="6">
    <source>
        <dbReference type="EMBL" id="MFC6647473.1"/>
    </source>
</evidence>
<keyword evidence="3" id="KW-0063">Aspartyl esterase</keyword>
<dbReference type="InterPro" id="IPR000070">
    <property type="entry name" value="Pectinesterase_cat"/>
</dbReference>
<organism evidence="6 7">
    <name type="scientific">Granulicella cerasi</name>
    <dbReference type="NCBI Taxonomy" id="741063"/>
    <lineage>
        <taxon>Bacteria</taxon>
        <taxon>Pseudomonadati</taxon>
        <taxon>Acidobacteriota</taxon>
        <taxon>Terriglobia</taxon>
        <taxon>Terriglobales</taxon>
        <taxon>Acidobacteriaceae</taxon>
        <taxon>Granulicella</taxon>
    </lineage>
</organism>
<comment type="caution">
    <text evidence="6">The sequence shown here is derived from an EMBL/GenBank/DDBJ whole genome shotgun (WGS) entry which is preliminary data.</text>
</comment>
<keyword evidence="2" id="KW-0378">Hydrolase</keyword>
<dbReference type="InterPro" id="IPR012334">
    <property type="entry name" value="Pectin_lyas_fold"/>
</dbReference>
<dbReference type="PROSITE" id="PS51257">
    <property type="entry name" value="PROKAR_LIPOPROTEIN"/>
    <property type="match status" value="1"/>
</dbReference>
<dbReference type="InterPro" id="IPR011050">
    <property type="entry name" value="Pectin_lyase_fold/virulence"/>
</dbReference>
<dbReference type="PANTHER" id="PTHR31321:SF57">
    <property type="entry name" value="PECTINESTERASE 53-RELATED"/>
    <property type="match status" value="1"/>
</dbReference>
<feature type="domain" description="Pectinesterase catalytic" evidence="5">
    <location>
        <begin position="30"/>
        <end position="306"/>
    </location>
</feature>
<dbReference type="Proteomes" id="UP001596391">
    <property type="component" value="Unassembled WGS sequence"/>
</dbReference>
<protein>
    <submittedName>
        <fullName evidence="6">Pectinesterase family protein</fullName>
    </submittedName>
</protein>
<evidence type="ECO:0000256" key="2">
    <source>
        <dbReference type="ARBA" id="ARBA00022801"/>
    </source>
</evidence>
<feature type="region of interest" description="Disordered" evidence="4">
    <location>
        <begin position="296"/>
        <end position="320"/>
    </location>
</feature>
<evidence type="ECO:0000313" key="7">
    <source>
        <dbReference type="Proteomes" id="UP001596391"/>
    </source>
</evidence>
<keyword evidence="7" id="KW-1185">Reference proteome</keyword>
<evidence type="ECO:0000256" key="3">
    <source>
        <dbReference type="ARBA" id="ARBA00023085"/>
    </source>
</evidence>
<dbReference type="Gene3D" id="2.160.20.10">
    <property type="entry name" value="Single-stranded right-handed beta-helix, Pectin lyase-like"/>
    <property type="match status" value="1"/>
</dbReference>
<name>A0ABW1ZF14_9BACT</name>
<dbReference type="RefSeq" id="WP_263370633.1">
    <property type="nucleotide sequence ID" value="NZ_JAGSYD010000002.1"/>
</dbReference>
<sequence length="351" mass="38390">MRWMQWKGWLAAVAFAGCMDAQKPAVLRVDANDKAAYSSVQAAIDHSPAEGAVVLIAPGIYREKLHAAVANLRLVGTGVRAQDVLLTWDDSAGTAGGTSKSATLTATGDGFAAENLTIENSWELTHERAEQGAQAVALLVTGDRDVLDRVRLLGAQDTLYANSARCRDHADADGHRACEASRQYFRDCYIEGHVDFIFGDAKAVFDHCELHPREHAQVMLTAQSKWYPEEDSGYYFLGCRVTGATHGRKIALGRPWRDYSTVLFVDTYFEPTITADGWSEWSGRLKMSTYREYGSTGPGANAGHRIVSSPELTPSEKARLTPRGLLAGTDRWDPEAEAAALRSLVPSLRSR</sequence>
<proteinExistence type="inferred from homology"/>
<evidence type="ECO:0000259" key="5">
    <source>
        <dbReference type="Pfam" id="PF01095"/>
    </source>
</evidence>
<gene>
    <name evidence="6" type="ORF">ACFQBQ_18225</name>
</gene>
<dbReference type="EMBL" id="JBHSWI010000001">
    <property type="protein sequence ID" value="MFC6647473.1"/>
    <property type="molecule type" value="Genomic_DNA"/>
</dbReference>
<reference evidence="7" key="1">
    <citation type="journal article" date="2019" name="Int. J. Syst. Evol. Microbiol.">
        <title>The Global Catalogue of Microorganisms (GCM) 10K type strain sequencing project: providing services to taxonomists for standard genome sequencing and annotation.</title>
        <authorList>
            <consortium name="The Broad Institute Genomics Platform"/>
            <consortium name="The Broad Institute Genome Sequencing Center for Infectious Disease"/>
            <person name="Wu L."/>
            <person name="Ma J."/>
        </authorList>
    </citation>
    <scope>NUCLEOTIDE SEQUENCE [LARGE SCALE GENOMIC DNA]</scope>
    <source>
        <strain evidence="7">CGMCC 1.16026</strain>
    </source>
</reference>
<dbReference type="SUPFAM" id="SSF51126">
    <property type="entry name" value="Pectin lyase-like"/>
    <property type="match status" value="1"/>
</dbReference>
<dbReference type="PANTHER" id="PTHR31321">
    <property type="entry name" value="ACYL-COA THIOESTER HYDROLASE YBHC-RELATED"/>
    <property type="match status" value="1"/>
</dbReference>
<accession>A0ABW1ZF14</accession>
<evidence type="ECO:0000256" key="1">
    <source>
        <dbReference type="ARBA" id="ARBA00008891"/>
    </source>
</evidence>